<reference evidence="1" key="1">
    <citation type="submission" date="2018-04" db="EMBL/GenBank/DDBJ databases">
        <title>WGS assembly of Panicum hallii.</title>
        <authorList>
            <person name="Lovell J."/>
            <person name="Jenkins J."/>
            <person name="Lowry D."/>
            <person name="Mamidi S."/>
            <person name="Sreedasyam A."/>
            <person name="Weng X."/>
            <person name="Barry K."/>
            <person name="Bonette J."/>
            <person name="Campitelli B."/>
            <person name="Daum C."/>
            <person name="Gordon S."/>
            <person name="Gould B."/>
            <person name="Lipzen A."/>
            <person name="Macqueen A."/>
            <person name="Palacio-Mejia J."/>
            <person name="Plott C."/>
            <person name="Shakirov E."/>
            <person name="Shu S."/>
            <person name="Yoshinaga Y."/>
            <person name="Zane M."/>
            <person name="Rokhsar D."/>
            <person name="Grimwood J."/>
            <person name="Schmutz J."/>
            <person name="Juenger T."/>
        </authorList>
    </citation>
    <scope>NUCLEOTIDE SEQUENCE [LARGE SCALE GENOMIC DNA]</scope>
    <source>
        <strain evidence="1">FIL2</strain>
    </source>
</reference>
<dbReference type="EMBL" id="CM008053">
    <property type="protein sequence ID" value="PAN43509.1"/>
    <property type="molecule type" value="Genomic_DNA"/>
</dbReference>
<accession>A0A2S3IFF1</accession>
<name>A0A2S3IFF1_9POAL</name>
<gene>
    <name evidence="1" type="ORF">PAHAL_8G240800</name>
</gene>
<organism evidence="1">
    <name type="scientific">Panicum hallii</name>
    <dbReference type="NCBI Taxonomy" id="206008"/>
    <lineage>
        <taxon>Eukaryota</taxon>
        <taxon>Viridiplantae</taxon>
        <taxon>Streptophyta</taxon>
        <taxon>Embryophyta</taxon>
        <taxon>Tracheophyta</taxon>
        <taxon>Spermatophyta</taxon>
        <taxon>Magnoliopsida</taxon>
        <taxon>Liliopsida</taxon>
        <taxon>Poales</taxon>
        <taxon>Poaceae</taxon>
        <taxon>PACMAD clade</taxon>
        <taxon>Panicoideae</taxon>
        <taxon>Panicodae</taxon>
        <taxon>Paniceae</taxon>
        <taxon>Panicinae</taxon>
        <taxon>Panicum</taxon>
        <taxon>Panicum sect. Panicum</taxon>
    </lineage>
</organism>
<dbReference type="AlphaFoldDB" id="A0A2S3IFF1"/>
<evidence type="ECO:0000313" key="1">
    <source>
        <dbReference type="EMBL" id="PAN43509.1"/>
    </source>
</evidence>
<dbReference type="Proteomes" id="UP000243499">
    <property type="component" value="Chromosome 8"/>
</dbReference>
<dbReference type="Gramene" id="PAN43509">
    <property type="protein sequence ID" value="PAN43509"/>
    <property type="gene ID" value="PAHAL_8G240800"/>
</dbReference>
<proteinExistence type="predicted"/>
<protein>
    <submittedName>
        <fullName evidence="1">Uncharacterized protein</fullName>
    </submittedName>
</protein>
<sequence>MDDIVLESPSKSDPFEKMFLLMPLIPIEKFAHQHHVKFRWDMLLMNVYGEDIYNRLGANYTCEKKRRVGADFLLNLHLSGPAVLLAHAVLKVEHQIEPNELENM</sequence>